<dbReference type="PANTHER" id="PTHR43421:SF1">
    <property type="entry name" value="METALLOPROTEASE PMBA"/>
    <property type="match status" value="1"/>
</dbReference>
<keyword evidence="5" id="KW-0378">Hydrolase</keyword>
<dbReference type="Pfam" id="PF01523">
    <property type="entry name" value="PmbA_TldD_1st"/>
    <property type="match status" value="1"/>
</dbReference>
<dbReference type="PANTHER" id="PTHR43421">
    <property type="entry name" value="METALLOPROTEASE PMBA"/>
    <property type="match status" value="1"/>
</dbReference>
<evidence type="ECO:0000256" key="1">
    <source>
        <dbReference type="ARBA" id="ARBA00005836"/>
    </source>
</evidence>
<dbReference type="InterPro" id="IPR002510">
    <property type="entry name" value="Metalloprtase-TldD/E_N"/>
</dbReference>
<accession>A0ABW9DQW5</accession>
<evidence type="ECO:0000313" key="6">
    <source>
        <dbReference type="Proteomes" id="UP001629432"/>
    </source>
</evidence>
<feature type="domain" description="Metalloprotease TldD/E central" evidence="4">
    <location>
        <begin position="132"/>
        <end position="239"/>
    </location>
</feature>
<dbReference type="Proteomes" id="UP001629432">
    <property type="component" value="Unassembled WGS sequence"/>
</dbReference>
<dbReference type="NCBIfam" id="NF008268">
    <property type="entry name" value="PRK11040.1"/>
    <property type="match status" value="1"/>
</dbReference>
<dbReference type="InterPro" id="IPR045569">
    <property type="entry name" value="Metalloprtase-TldD/E_C"/>
</dbReference>
<evidence type="ECO:0000259" key="2">
    <source>
        <dbReference type="Pfam" id="PF01523"/>
    </source>
</evidence>
<sequence length="458" mass="48416">MPTASALCALVPEPLAHERAKLDEIAGFLVAGALRRGASDAVVRVSESDEFAVTVRNARPEKLQRSGTQSVSLTVYNGQRKGSASSSNLSSAALTATLEAAWHIAHYSGADAFAGPAETSWLETAAPDLDLYHPWDLSTDGAIELALRAESAARAFGEAIVNCNGASVSAQHGQFSLATSRGFLGGYRYSSHGLDCSVIASNGGGMQTGGWGMTRRMSSELDTPELIGRRAAERAHAMLDARKLPTGAWPVLFEAPIASSLINSLVSAVTGELIYRGQSFLPDSLGQVVLAEHLSLNESPHELCGLASAPFDDEGVRTVTRQLVRDGVLHGYFLSAYAARKLGMASTGNAGGAHNLRLTSTLTRSEDDFAGMLRRLDRGLLVSDLMGQGINHVTGDYSRGASGFWVEDGQIQYPVQEITIAGNLRDMLRGIVAVGADVHVGPTRTGSILVDRMRIAGL</sequence>
<comment type="caution">
    <text evidence="5">The sequence shown here is derived from an EMBL/GenBank/DDBJ whole genome shotgun (WGS) entry which is preliminary data.</text>
</comment>
<evidence type="ECO:0000259" key="3">
    <source>
        <dbReference type="Pfam" id="PF19289"/>
    </source>
</evidence>
<evidence type="ECO:0000313" key="5">
    <source>
        <dbReference type="EMBL" id="MFM0637027.1"/>
    </source>
</evidence>
<reference evidence="5 6" key="1">
    <citation type="journal article" date="2024" name="Chem. Sci.">
        <title>Discovery of megapolipeptins by genome mining of a Burkholderiales bacteria collection.</title>
        <authorList>
            <person name="Paulo B.S."/>
            <person name="Recchia M.J.J."/>
            <person name="Lee S."/>
            <person name="Fergusson C.H."/>
            <person name="Romanowski S.B."/>
            <person name="Hernandez A."/>
            <person name="Krull N."/>
            <person name="Liu D.Y."/>
            <person name="Cavanagh H."/>
            <person name="Bos A."/>
            <person name="Gray C.A."/>
            <person name="Murphy B.T."/>
            <person name="Linington R.G."/>
            <person name="Eustaquio A.S."/>
        </authorList>
    </citation>
    <scope>NUCLEOTIDE SEQUENCE [LARGE SCALE GENOMIC DNA]</scope>
    <source>
        <strain evidence="5 6">RL17-338-BIC-A</strain>
    </source>
</reference>
<keyword evidence="5" id="KW-0482">Metalloprotease</keyword>
<dbReference type="InterPro" id="IPR045570">
    <property type="entry name" value="Metalloprtase-TldD/E_cen_dom"/>
</dbReference>
<dbReference type="SUPFAM" id="SSF111283">
    <property type="entry name" value="Putative modulator of DNA gyrase, PmbA/TldD"/>
    <property type="match status" value="1"/>
</dbReference>
<feature type="domain" description="Metalloprotease TldD/E C-terminal" evidence="3">
    <location>
        <begin position="246"/>
        <end position="457"/>
    </location>
</feature>
<organism evidence="5 6">
    <name type="scientific">Paraburkholderia metrosideri</name>
    <dbReference type="NCBI Taxonomy" id="580937"/>
    <lineage>
        <taxon>Bacteria</taxon>
        <taxon>Pseudomonadati</taxon>
        <taxon>Pseudomonadota</taxon>
        <taxon>Betaproteobacteria</taxon>
        <taxon>Burkholderiales</taxon>
        <taxon>Burkholderiaceae</taxon>
        <taxon>Paraburkholderia</taxon>
    </lineage>
</organism>
<name>A0ABW9DQW5_9BURK</name>
<gene>
    <name evidence="5" type="primary">pmbA</name>
    <name evidence="5" type="ORF">PQQ63_10005</name>
</gene>
<dbReference type="EMBL" id="JAQQCF010000006">
    <property type="protein sequence ID" value="MFM0637027.1"/>
    <property type="molecule type" value="Genomic_DNA"/>
</dbReference>
<dbReference type="Pfam" id="PF19290">
    <property type="entry name" value="PmbA_TldD_2nd"/>
    <property type="match status" value="1"/>
</dbReference>
<feature type="domain" description="Metalloprotease TldD/E N-terminal" evidence="2">
    <location>
        <begin position="41"/>
        <end position="105"/>
    </location>
</feature>
<keyword evidence="6" id="KW-1185">Reference proteome</keyword>
<dbReference type="InterPro" id="IPR036059">
    <property type="entry name" value="TldD/PmbA_sf"/>
</dbReference>
<dbReference type="GO" id="GO:0008237">
    <property type="term" value="F:metallopeptidase activity"/>
    <property type="evidence" value="ECO:0007669"/>
    <property type="project" value="UniProtKB-KW"/>
</dbReference>
<dbReference type="Gene3D" id="3.30.2290.10">
    <property type="entry name" value="PmbA/TldD superfamily"/>
    <property type="match status" value="1"/>
</dbReference>
<comment type="similarity">
    <text evidence="1">Belongs to the peptidase U62 family.</text>
</comment>
<proteinExistence type="inferred from homology"/>
<evidence type="ECO:0000259" key="4">
    <source>
        <dbReference type="Pfam" id="PF19290"/>
    </source>
</evidence>
<keyword evidence="5" id="KW-0645">Protease</keyword>
<dbReference type="InterPro" id="IPR035068">
    <property type="entry name" value="TldD/PmbA_N"/>
</dbReference>
<dbReference type="EC" id="3.4.24.-" evidence="5"/>
<dbReference type="InterPro" id="IPR047657">
    <property type="entry name" value="PmbA"/>
</dbReference>
<protein>
    <submittedName>
        <fullName evidence="5">Metalloprotease PmbA</fullName>
        <ecNumber evidence="5">3.4.24.-</ecNumber>
    </submittedName>
</protein>
<dbReference type="Pfam" id="PF19289">
    <property type="entry name" value="PmbA_TldD_3rd"/>
    <property type="match status" value="1"/>
</dbReference>